<gene>
    <name evidence="2" type="ORF">EI684_00795</name>
</gene>
<evidence type="ECO:0000313" key="3">
    <source>
        <dbReference type="Proteomes" id="UP000280307"/>
    </source>
</evidence>
<accession>A0A426UBB9</accession>
<dbReference type="Pfam" id="PF11750">
    <property type="entry name" value="DUF3307"/>
    <property type="match status" value="1"/>
</dbReference>
<reference evidence="2 3" key="1">
    <citation type="submission" date="2018-12" db="EMBL/GenBank/DDBJ databases">
        <title>Genome Sequence of Candidatus Viridilinea halotolerans isolated from saline sulfide-rich spring.</title>
        <authorList>
            <person name="Grouzdev D.S."/>
            <person name="Burganskaya E.I."/>
            <person name="Krutkina M.S."/>
            <person name="Sukhacheva M.V."/>
            <person name="Gorlenko V.M."/>
        </authorList>
    </citation>
    <scope>NUCLEOTIDE SEQUENCE [LARGE SCALE GENOMIC DNA]</scope>
    <source>
        <strain evidence="2">Chok-6</strain>
    </source>
</reference>
<organism evidence="2 3">
    <name type="scientific">Candidatus Viridilinea halotolerans</name>
    <dbReference type="NCBI Taxonomy" id="2491704"/>
    <lineage>
        <taxon>Bacteria</taxon>
        <taxon>Bacillati</taxon>
        <taxon>Chloroflexota</taxon>
        <taxon>Chloroflexia</taxon>
        <taxon>Chloroflexales</taxon>
        <taxon>Chloroflexineae</taxon>
        <taxon>Oscillochloridaceae</taxon>
        <taxon>Candidatus Viridilinea</taxon>
    </lineage>
</organism>
<dbReference type="Proteomes" id="UP000280307">
    <property type="component" value="Unassembled WGS sequence"/>
</dbReference>
<feature type="transmembrane region" description="Helical" evidence="1">
    <location>
        <begin position="119"/>
        <end position="145"/>
    </location>
</feature>
<dbReference type="InterPro" id="IPR021737">
    <property type="entry name" value="Phage_phiKZ_Orf197"/>
</dbReference>
<feature type="transmembrane region" description="Helical" evidence="1">
    <location>
        <begin position="28"/>
        <end position="48"/>
    </location>
</feature>
<name>A0A426UBB9_9CHLR</name>
<keyword evidence="1" id="KW-1133">Transmembrane helix</keyword>
<keyword evidence="1" id="KW-0812">Transmembrane</keyword>
<dbReference type="EMBL" id="RSAS01000033">
    <property type="protein sequence ID" value="RRR78032.1"/>
    <property type="molecule type" value="Genomic_DNA"/>
</dbReference>
<keyword evidence="1" id="KW-0472">Membrane</keyword>
<feature type="transmembrane region" description="Helical" evidence="1">
    <location>
        <begin position="206"/>
        <end position="224"/>
    </location>
</feature>
<feature type="transmembrane region" description="Helical" evidence="1">
    <location>
        <begin position="54"/>
        <end position="72"/>
    </location>
</feature>
<sequence>MFYLFLLAHLVADFALQPLWLVLRKRHWYGLAIHVALVMICMLALGLVEPAARALWPAMLAISAIHYGADWWKVRYGDKLFGLPWVPYALDQIIHVTTLVVVLSCAVPMAQLWSPDAVAFGWVAIYLSGYILAALAAPITLIVLFDPSFRHAAQAAQARVRCLVAASAVLSLSLLAGPAALPVTLAGLAWATRRPASSHPLDTPNGLMAVVLVAATTGALLAGLR</sequence>
<proteinExistence type="predicted"/>
<dbReference type="AlphaFoldDB" id="A0A426UBB9"/>
<comment type="caution">
    <text evidence="2">The sequence shown here is derived from an EMBL/GenBank/DDBJ whole genome shotgun (WGS) entry which is preliminary data.</text>
</comment>
<evidence type="ECO:0000313" key="2">
    <source>
        <dbReference type="EMBL" id="RRR78032.1"/>
    </source>
</evidence>
<protein>
    <submittedName>
        <fullName evidence="2">DUF3307 domain-containing protein</fullName>
    </submittedName>
</protein>
<evidence type="ECO:0000256" key="1">
    <source>
        <dbReference type="SAM" id="Phobius"/>
    </source>
</evidence>
<feature type="transmembrane region" description="Helical" evidence="1">
    <location>
        <begin position="166"/>
        <end position="191"/>
    </location>
</feature>
<feature type="transmembrane region" description="Helical" evidence="1">
    <location>
        <begin position="6"/>
        <end position="23"/>
    </location>
</feature>